<sequence>MVHKQVLDWDSLVSLMKQEFTPSHSADILWKQILNRTQGANESIGIYVATMTCLFDRMPISVSNELRLKVLRDINTTTELINYCRKLEETKLKVKEFKPPQEGQLTLEPDLDYNFIIWFRYVYDMLILWLSDHLELSTFFNNLNNQHVDIKFTMEMETNVSVSFFSVSVICKPNGLILFSLSQTPSYGQIASCFVLSIHIYIVNCKKIKLNGNFINQFHNNILFCILK</sequence>
<proteinExistence type="predicted"/>
<reference evidence="2" key="1">
    <citation type="submission" date="2023-01" db="EMBL/GenBank/DDBJ databases">
        <title>Key to firefly adult light organ development and bioluminescence: homeobox transcription factors regulate luciferase expression and transportation to peroxisome.</title>
        <authorList>
            <person name="Fu X."/>
        </authorList>
    </citation>
    <scope>NUCLEOTIDE SEQUENCE [LARGE SCALE GENOMIC DNA]</scope>
</reference>
<gene>
    <name evidence="1" type="ORF">RN001_011954</name>
</gene>
<comment type="caution">
    <text evidence="1">The sequence shown here is derived from an EMBL/GenBank/DDBJ whole genome shotgun (WGS) entry which is preliminary data.</text>
</comment>
<protein>
    <recommendedName>
        <fullName evidence="3">Retrotransposon gag domain-containing protein</fullName>
    </recommendedName>
</protein>
<name>A0AAN7P363_9COLE</name>
<dbReference type="Proteomes" id="UP001353858">
    <property type="component" value="Unassembled WGS sequence"/>
</dbReference>
<dbReference type="EMBL" id="JARPUR010000005">
    <property type="protein sequence ID" value="KAK4875532.1"/>
    <property type="molecule type" value="Genomic_DNA"/>
</dbReference>
<accession>A0AAN7P363</accession>
<evidence type="ECO:0000313" key="1">
    <source>
        <dbReference type="EMBL" id="KAK4875532.1"/>
    </source>
</evidence>
<evidence type="ECO:0000313" key="2">
    <source>
        <dbReference type="Proteomes" id="UP001353858"/>
    </source>
</evidence>
<dbReference type="AlphaFoldDB" id="A0AAN7P363"/>
<keyword evidence="2" id="KW-1185">Reference proteome</keyword>
<organism evidence="1 2">
    <name type="scientific">Aquatica leii</name>
    <dbReference type="NCBI Taxonomy" id="1421715"/>
    <lineage>
        <taxon>Eukaryota</taxon>
        <taxon>Metazoa</taxon>
        <taxon>Ecdysozoa</taxon>
        <taxon>Arthropoda</taxon>
        <taxon>Hexapoda</taxon>
        <taxon>Insecta</taxon>
        <taxon>Pterygota</taxon>
        <taxon>Neoptera</taxon>
        <taxon>Endopterygota</taxon>
        <taxon>Coleoptera</taxon>
        <taxon>Polyphaga</taxon>
        <taxon>Elateriformia</taxon>
        <taxon>Elateroidea</taxon>
        <taxon>Lampyridae</taxon>
        <taxon>Luciolinae</taxon>
        <taxon>Aquatica</taxon>
    </lineage>
</organism>
<evidence type="ECO:0008006" key="3">
    <source>
        <dbReference type="Google" id="ProtNLM"/>
    </source>
</evidence>